<reference evidence="2" key="1">
    <citation type="journal article" date="2014" name="Int. J. Syst. Evol. Microbiol.">
        <title>Complete genome sequence of Corynebacterium casei LMG S-19264T (=DSM 44701T), isolated from a smear-ripened cheese.</title>
        <authorList>
            <consortium name="US DOE Joint Genome Institute (JGI-PGF)"/>
            <person name="Walter F."/>
            <person name="Albersmeier A."/>
            <person name="Kalinowski J."/>
            <person name="Ruckert C."/>
        </authorList>
    </citation>
    <scope>NUCLEOTIDE SEQUENCE</scope>
    <source>
        <strain evidence="2">CGMCC 1.15533</strain>
    </source>
</reference>
<dbReference type="Pfam" id="PF05272">
    <property type="entry name" value="VapE-like_dom"/>
    <property type="match status" value="1"/>
</dbReference>
<keyword evidence="3" id="KW-1185">Reference proteome</keyword>
<dbReference type="PANTHER" id="PTHR34985">
    <property type="entry name" value="SLR0554 PROTEIN"/>
    <property type="match status" value="1"/>
</dbReference>
<dbReference type="RefSeq" id="WP_223245857.1">
    <property type="nucleotide sequence ID" value="NZ_BMJN01000026.1"/>
</dbReference>
<name>A0A917EFH5_9STRE</name>
<organism evidence="2 3">
    <name type="scientific">Streptococcus himalayensis</name>
    <dbReference type="NCBI Taxonomy" id="1888195"/>
    <lineage>
        <taxon>Bacteria</taxon>
        <taxon>Bacillati</taxon>
        <taxon>Bacillota</taxon>
        <taxon>Bacilli</taxon>
        <taxon>Lactobacillales</taxon>
        <taxon>Streptococcaceae</taxon>
        <taxon>Streptococcus</taxon>
    </lineage>
</organism>
<dbReference type="Proteomes" id="UP000660801">
    <property type="component" value="Unassembled WGS sequence"/>
</dbReference>
<gene>
    <name evidence="2" type="ORF">GCM10011510_14950</name>
</gene>
<sequence>MDKKEIVDSIIQQDKKEATQGETETAYQEVIPAFRTYGKSKIPARSPYNVILVFEQHKSIFKGVRYNDFSKAIEKTELTPWGTNKGLWSDEDTKLAIAFIDEKYGFAPTRENVEIAILKVAKENAYHPVKDRIESQRWDGVERAERYFIDLLGCPDTSYAREVTRLWLTGLVARIYQPGIKFEIVPILTGGQGLGKSTATKRLLPDFHSDSVRKFGDHTEDYRILQTNAVIEFGELKGFKKTAIEAVKNFISASSDDIRALYGRKPEKVERHCVFIGTSNAKGFLKDEGKERRFYPLQCGVNDVACHPMEKEEGYFLQVLAEAKAWYDKGQPLTVSTELDKELEQIQEAYKVEDPEKEAILEYLGYFYPPIDWYELSPHERRQYFLKHLQEPLDDNQQYKEYPLAFGSAQLELTTPNEVAYVVFNENPTKGRGGRYSQKARDVLDNHKDWERSEAKKRLWKNGKPTHYYFKIRR</sequence>
<accession>A0A917EFH5</accession>
<dbReference type="EMBL" id="BMJN01000026">
    <property type="protein sequence ID" value="GGE34629.1"/>
    <property type="molecule type" value="Genomic_DNA"/>
</dbReference>
<evidence type="ECO:0000259" key="1">
    <source>
        <dbReference type="Pfam" id="PF05272"/>
    </source>
</evidence>
<comment type="caution">
    <text evidence="2">The sequence shown here is derived from an EMBL/GenBank/DDBJ whole genome shotgun (WGS) entry which is preliminary data.</text>
</comment>
<feature type="domain" description="Virulence-associated protein E-like" evidence="1">
    <location>
        <begin position="133"/>
        <end position="351"/>
    </location>
</feature>
<proteinExistence type="predicted"/>
<reference evidence="2" key="2">
    <citation type="submission" date="2020-09" db="EMBL/GenBank/DDBJ databases">
        <authorList>
            <person name="Sun Q."/>
            <person name="Zhou Y."/>
        </authorList>
    </citation>
    <scope>NUCLEOTIDE SEQUENCE</scope>
    <source>
        <strain evidence="2">CGMCC 1.15533</strain>
    </source>
</reference>
<dbReference type="PANTHER" id="PTHR34985:SF1">
    <property type="entry name" value="SLR0554 PROTEIN"/>
    <property type="match status" value="1"/>
</dbReference>
<evidence type="ECO:0000313" key="3">
    <source>
        <dbReference type="Proteomes" id="UP000660801"/>
    </source>
</evidence>
<dbReference type="AlphaFoldDB" id="A0A917EFH5"/>
<protein>
    <submittedName>
        <fullName evidence="2">Virulence protein</fullName>
    </submittedName>
</protein>
<dbReference type="InterPro" id="IPR007936">
    <property type="entry name" value="VapE-like_dom"/>
</dbReference>
<evidence type="ECO:0000313" key="2">
    <source>
        <dbReference type="EMBL" id="GGE34629.1"/>
    </source>
</evidence>